<comment type="caution">
    <text evidence="2">The sequence shown here is derived from an EMBL/GenBank/DDBJ whole genome shotgun (WGS) entry which is preliminary data.</text>
</comment>
<name>A0ABQ8JIB0_DERPT</name>
<evidence type="ECO:0000313" key="3">
    <source>
        <dbReference type="Proteomes" id="UP000887458"/>
    </source>
</evidence>
<reference evidence="2 3" key="1">
    <citation type="journal article" date="2018" name="J. Allergy Clin. Immunol.">
        <title>High-quality assembly of Dermatophagoides pteronyssinus genome and transcriptome reveals a wide range of novel allergens.</title>
        <authorList>
            <person name="Liu X.Y."/>
            <person name="Yang K.Y."/>
            <person name="Wang M.Q."/>
            <person name="Kwok J.S."/>
            <person name="Zeng X."/>
            <person name="Yang Z."/>
            <person name="Xiao X.J."/>
            <person name="Lau C.P."/>
            <person name="Li Y."/>
            <person name="Huang Z.M."/>
            <person name="Ba J.G."/>
            <person name="Yim A.K."/>
            <person name="Ouyang C.Y."/>
            <person name="Ngai S.M."/>
            <person name="Chan T.F."/>
            <person name="Leung E.L."/>
            <person name="Liu L."/>
            <person name="Liu Z.G."/>
            <person name="Tsui S.K."/>
        </authorList>
    </citation>
    <scope>NUCLEOTIDE SEQUENCE [LARGE SCALE GENOMIC DNA]</scope>
    <source>
        <strain evidence="2">Derp</strain>
    </source>
</reference>
<gene>
    <name evidence="2" type="ORF">DERP_002613</name>
</gene>
<protein>
    <submittedName>
        <fullName evidence="2">Uncharacterized protein</fullName>
    </submittedName>
</protein>
<evidence type="ECO:0000256" key="1">
    <source>
        <dbReference type="SAM" id="Phobius"/>
    </source>
</evidence>
<dbReference type="EMBL" id="NJHN03000037">
    <property type="protein sequence ID" value="KAH9422316.1"/>
    <property type="molecule type" value="Genomic_DNA"/>
</dbReference>
<reference evidence="2 3" key="2">
    <citation type="journal article" date="2022" name="Mol. Biol. Evol.">
        <title>Comparative Genomics Reveals Insights into the Divergent Evolution of Astigmatic Mites and Household Pest Adaptations.</title>
        <authorList>
            <person name="Xiong Q."/>
            <person name="Wan A.T."/>
            <person name="Liu X."/>
            <person name="Fung C.S."/>
            <person name="Xiao X."/>
            <person name="Malainual N."/>
            <person name="Hou J."/>
            <person name="Wang L."/>
            <person name="Wang M."/>
            <person name="Yang K.Y."/>
            <person name="Cui Y."/>
            <person name="Leung E.L."/>
            <person name="Nong W."/>
            <person name="Shin S.K."/>
            <person name="Au S.W."/>
            <person name="Jeong K.Y."/>
            <person name="Chew F.T."/>
            <person name="Hui J.H."/>
            <person name="Leung T.F."/>
            <person name="Tungtrongchitr A."/>
            <person name="Zhong N."/>
            <person name="Liu Z."/>
            <person name="Tsui S.K."/>
        </authorList>
    </citation>
    <scope>NUCLEOTIDE SEQUENCE [LARGE SCALE GENOMIC DNA]</scope>
    <source>
        <strain evidence="2">Derp</strain>
    </source>
</reference>
<dbReference type="Proteomes" id="UP000887458">
    <property type="component" value="Unassembled WGS sequence"/>
</dbReference>
<sequence length="242" mass="27737">MLDNHFERKSFVQLIISIDQYRYHIYSVLNVFVIHHKYKIPNNNQFFWIISLNLLKNLIDFDHPILVVHKDKILHHYYLGHHRYGCHKELIVADDEDDDDDEDLLYSSRLNSTIGLKCPVFSLKNVVCEISAAIINLDCSDIFDHRSIFDIFLIPSLFFNVQVLVIGALTIFPLESFNGFNLFNAFRSPVCSSSVAVVVTKRIVRTSKSFNVLVNADIGSAPLSIPNLITFIACLNLFCISN</sequence>
<keyword evidence="1" id="KW-0472">Membrane</keyword>
<keyword evidence="1" id="KW-1133">Transmembrane helix</keyword>
<accession>A0ABQ8JIB0</accession>
<evidence type="ECO:0000313" key="2">
    <source>
        <dbReference type="EMBL" id="KAH9422316.1"/>
    </source>
</evidence>
<feature type="transmembrane region" description="Helical" evidence="1">
    <location>
        <begin position="151"/>
        <end position="174"/>
    </location>
</feature>
<organism evidence="2 3">
    <name type="scientific">Dermatophagoides pteronyssinus</name>
    <name type="common">European house dust mite</name>
    <dbReference type="NCBI Taxonomy" id="6956"/>
    <lineage>
        <taxon>Eukaryota</taxon>
        <taxon>Metazoa</taxon>
        <taxon>Ecdysozoa</taxon>
        <taxon>Arthropoda</taxon>
        <taxon>Chelicerata</taxon>
        <taxon>Arachnida</taxon>
        <taxon>Acari</taxon>
        <taxon>Acariformes</taxon>
        <taxon>Sarcoptiformes</taxon>
        <taxon>Astigmata</taxon>
        <taxon>Psoroptidia</taxon>
        <taxon>Analgoidea</taxon>
        <taxon>Pyroglyphidae</taxon>
        <taxon>Dermatophagoidinae</taxon>
        <taxon>Dermatophagoides</taxon>
    </lineage>
</organism>
<keyword evidence="3" id="KW-1185">Reference proteome</keyword>
<feature type="transmembrane region" description="Helical" evidence="1">
    <location>
        <begin position="218"/>
        <end position="240"/>
    </location>
</feature>
<keyword evidence="1" id="KW-0812">Transmembrane</keyword>
<proteinExistence type="predicted"/>